<sequence length="1293" mass="144294">MSTSDTNTSANLTETLALNTNTVLHVNMTSVSKLTTSNYLMWSLQVHALLDGHALADHLDESLTIPAATQTVGDVTTTNPAYTLWKRQDQLIYSALLGAISTPLQPLVSRATTSSQIWSTLASTYAKPSRGHIKQLKTQLKNWIKGNKTIDEYLQGVTTRLDQLAILGKAMDHEDQVETILEGLPEEYKPVVDQIEGKDTPPTITEIHERLLNHEAKLLSAVVASPAAVPASANVVQHRNNNHYYNNRTTNNNKNYRRHNNNMSQQQYNNRSDSRTPRPYLGKCQICSVQGHSARRCPQLLALQQPGNSPQPFTPWQPRANLAVGSPYTASNWLLDSGATHHITSDLHNLSLHQPYNGGDDVMIVDGSNLAISHTGSTLLPSSARNLLLNKILYNYKYYLVLVDHFTRYTWLYPLKRKSDVKQVFITFKSLVENRFNSKIGTLYSDNGGEFLALWEFLATHGISHLTSPPHTPEHNGISERKHRHIVETGLTLLSTASMPKSYWPYAFSTAVYLINRLPTPLLSLASPFQKLFGAAPNYEKLRVFGSLCFPWLRPYTSHKLEDRSMPCTFMGYSLTQSAYYCLHLAFGRIYTSRHVKFVEHIFPFSDSSTPKITNESTPPVDDSPPVTRLQFPMGTPPCSDLHPHSPSPLPHNTTSSSQVLPPQLSPDSLHTLTEPTAQNQNGPQPTAQPTSASTEPTAHTHNGSQPTAQPSQSTNPILPQPIQPRSDSGAASQSNTTVAIQNPPPEPPPNTHQMKTRAKNNITKPKAKYSLAALYVKPPNREPTSVTQALKDKRWRGAMSTEYDAQMRHRTWDLVPPAPNQNVVGCKWVFTLKYHSTGELERNKARLVAKGFNQRYGVDYLETFSPLIKSTTIRLILDIAVAKSWQIKQLDVNNAFLQGDLTEEVYMSQPPGFVDKDRPTHVCRLRKPIYGLKQAPRAWYNALKQHLLTTGFVNSLADASLFIRNRNSKITYVLVYVDDILVTGNDSKDVASVLEDFANRFSIKDPVDLHYFLGIEATRTRQGLHLMQRKYISDLLAKNNMTDAKPVSTPLPGSPKLTLHGGTPLEDASQFRSVVGSLQYLAFTRPDISYAVNRLSQFMHRPTVEHWQAAKRVLRYLAGTITHGIFLKADSPLTLHAFSDADWARDTDDYVSTNAYIVYLGSNPISWSSKKQKGVARSSTEAEYRAVANTSSEVRWICSLLTELGLSVPAAPTIYCDNIGATYLCANPVFHSRMKHIALDYHFIRNQIQAGILRVSHVSTKDQLADALTKPLSRQPFTTACSKIGVTRVSPF</sequence>
<dbReference type="InterPro" id="IPR013103">
    <property type="entry name" value="RVT_2"/>
</dbReference>
<dbReference type="SUPFAM" id="SSF56672">
    <property type="entry name" value="DNA/RNA polymerases"/>
    <property type="match status" value="1"/>
</dbReference>
<dbReference type="Pfam" id="PF14223">
    <property type="entry name" value="Retrotran_gag_2"/>
    <property type="match status" value="1"/>
</dbReference>
<evidence type="ECO:0000256" key="1">
    <source>
        <dbReference type="SAM" id="MobiDB-lite"/>
    </source>
</evidence>
<keyword evidence="4" id="KW-1185">Reference proteome</keyword>
<evidence type="ECO:0000313" key="3">
    <source>
        <dbReference type="EMBL" id="CAA7051924.1"/>
    </source>
</evidence>
<evidence type="ECO:0000259" key="2">
    <source>
        <dbReference type="PROSITE" id="PS50994"/>
    </source>
</evidence>
<dbReference type="InterPro" id="IPR012337">
    <property type="entry name" value="RNaseH-like_sf"/>
</dbReference>
<proteinExistence type="predicted"/>
<organism evidence="3 4">
    <name type="scientific">Microthlaspi erraticum</name>
    <dbReference type="NCBI Taxonomy" id="1685480"/>
    <lineage>
        <taxon>Eukaryota</taxon>
        <taxon>Viridiplantae</taxon>
        <taxon>Streptophyta</taxon>
        <taxon>Embryophyta</taxon>
        <taxon>Tracheophyta</taxon>
        <taxon>Spermatophyta</taxon>
        <taxon>Magnoliopsida</taxon>
        <taxon>eudicotyledons</taxon>
        <taxon>Gunneridae</taxon>
        <taxon>Pentapetalae</taxon>
        <taxon>rosids</taxon>
        <taxon>malvids</taxon>
        <taxon>Brassicales</taxon>
        <taxon>Brassicaceae</taxon>
        <taxon>Coluteocarpeae</taxon>
        <taxon>Microthlaspi</taxon>
    </lineage>
</organism>
<feature type="compositionally biased region" description="Polar residues" evidence="1">
    <location>
        <begin position="609"/>
        <end position="618"/>
    </location>
</feature>
<dbReference type="InterPro" id="IPR043502">
    <property type="entry name" value="DNA/RNA_pol_sf"/>
</dbReference>
<name>A0A6D2K586_9BRAS</name>
<dbReference type="Pfam" id="PF07727">
    <property type="entry name" value="RVT_2"/>
    <property type="match status" value="1"/>
</dbReference>
<accession>A0A6D2K586</accession>
<dbReference type="Pfam" id="PF25597">
    <property type="entry name" value="SH3_retrovirus"/>
    <property type="match status" value="1"/>
</dbReference>
<dbReference type="PROSITE" id="PS50994">
    <property type="entry name" value="INTEGRASE"/>
    <property type="match status" value="1"/>
</dbReference>
<dbReference type="EMBL" id="CACVBM020001495">
    <property type="protein sequence ID" value="CAA7051924.1"/>
    <property type="molecule type" value="Genomic_DNA"/>
</dbReference>
<dbReference type="PANTHER" id="PTHR11439">
    <property type="entry name" value="GAG-POL-RELATED RETROTRANSPOSON"/>
    <property type="match status" value="1"/>
</dbReference>
<feature type="compositionally biased region" description="Polar residues" evidence="1">
    <location>
        <begin position="671"/>
        <end position="741"/>
    </location>
</feature>
<evidence type="ECO:0000313" key="4">
    <source>
        <dbReference type="Proteomes" id="UP000467841"/>
    </source>
</evidence>
<feature type="region of interest" description="Disordered" evidence="1">
    <location>
        <begin position="609"/>
        <end position="756"/>
    </location>
</feature>
<dbReference type="GO" id="GO:0003676">
    <property type="term" value="F:nucleic acid binding"/>
    <property type="evidence" value="ECO:0007669"/>
    <property type="project" value="InterPro"/>
</dbReference>
<dbReference type="GO" id="GO:0015074">
    <property type="term" value="P:DNA integration"/>
    <property type="evidence" value="ECO:0007669"/>
    <property type="project" value="InterPro"/>
</dbReference>
<comment type="caution">
    <text evidence="3">The sequence shown here is derived from an EMBL/GenBank/DDBJ whole genome shotgun (WGS) entry which is preliminary data.</text>
</comment>
<dbReference type="SUPFAM" id="SSF53098">
    <property type="entry name" value="Ribonuclease H-like"/>
    <property type="match status" value="1"/>
</dbReference>
<feature type="domain" description="Integrase catalytic" evidence="2">
    <location>
        <begin position="377"/>
        <end position="536"/>
    </location>
</feature>
<protein>
    <recommendedName>
        <fullName evidence="2">Integrase catalytic domain-containing protein</fullName>
    </recommendedName>
</protein>
<dbReference type="InterPro" id="IPR001584">
    <property type="entry name" value="Integrase_cat-core"/>
</dbReference>
<dbReference type="CDD" id="cd09272">
    <property type="entry name" value="RNase_HI_RT_Ty1"/>
    <property type="match status" value="1"/>
</dbReference>
<gene>
    <name evidence="3" type="ORF">MERR_LOCUS39159</name>
</gene>
<dbReference type="InterPro" id="IPR036397">
    <property type="entry name" value="RNaseH_sf"/>
</dbReference>
<dbReference type="OrthoDB" id="1737296at2759"/>
<dbReference type="PANTHER" id="PTHR11439:SF455">
    <property type="entry name" value="RLK (RECEPTOR-LIKE PROTEIN KINASE) 8, PUTATIVE-RELATED"/>
    <property type="match status" value="1"/>
</dbReference>
<dbReference type="Pfam" id="PF00665">
    <property type="entry name" value="rve"/>
    <property type="match status" value="1"/>
</dbReference>
<dbReference type="Proteomes" id="UP000467841">
    <property type="component" value="Unassembled WGS sequence"/>
</dbReference>
<feature type="compositionally biased region" description="Low complexity" evidence="1">
    <location>
        <begin position="651"/>
        <end position="670"/>
    </location>
</feature>
<reference evidence="3" key="1">
    <citation type="submission" date="2020-01" db="EMBL/GenBank/DDBJ databases">
        <authorList>
            <person name="Mishra B."/>
        </authorList>
    </citation>
    <scope>NUCLEOTIDE SEQUENCE [LARGE SCALE GENOMIC DNA]</scope>
</reference>
<dbReference type="Gene3D" id="3.30.420.10">
    <property type="entry name" value="Ribonuclease H-like superfamily/Ribonuclease H"/>
    <property type="match status" value="1"/>
</dbReference>
<dbReference type="InterPro" id="IPR057670">
    <property type="entry name" value="SH3_retrovirus"/>
</dbReference>